<dbReference type="InterPro" id="IPR000462">
    <property type="entry name" value="CDP-OH_P_trans"/>
</dbReference>
<evidence type="ECO:0000313" key="4">
    <source>
        <dbReference type="EMBL" id="BDZ42733.1"/>
    </source>
</evidence>
<dbReference type="Pfam" id="PF01066">
    <property type="entry name" value="CDP-OH_P_transf"/>
    <property type="match status" value="1"/>
</dbReference>
<evidence type="ECO:0000256" key="1">
    <source>
        <dbReference type="ARBA" id="ARBA00022679"/>
    </source>
</evidence>
<keyword evidence="3" id="KW-0472">Membrane</keyword>
<evidence type="ECO:0000256" key="3">
    <source>
        <dbReference type="SAM" id="Phobius"/>
    </source>
</evidence>
<keyword evidence="3" id="KW-0812">Transmembrane</keyword>
<dbReference type="InterPro" id="IPR048254">
    <property type="entry name" value="CDP_ALCOHOL_P_TRANSF_CS"/>
</dbReference>
<reference evidence="5" key="1">
    <citation type="journal article" date="2019" name="Int. J. Syst. Evol. Microbiol.">
        <title>The Global Catalogue of Microorganisms (GCM) 10K type strain sequencing project: providing services to taxonomists for standard genome sequencing and annotation.</title>
        <authorList>
            <consortium name="The Broad Institute Genomics Platform"/>
            <consortium name="The Broad Institute Genome Sequencing Center for Infectious Disease"/>
            <person name="Wu L."/>
            <person name="Ma J."/>
        </authorList>
    </citation>
    <scope>NUCLEOTIDE SEQUENCE [LARGE SCALE GENOMIC DNA]</scope>
    <source>
        <strain evidence="5">NBRC 108565</strain>
    </source>
</reference>
<organism evidence="4 5">
    <name type="scientific">Paraoerskovia sediminicola</name>
    <dbReference type="NCBI Taxonomy" id="1138587"/>
    <lineage>
        <taxon>Bacteria</taxon>
        <taxon>Bacillati</taxon>
        <taxon>Actinomycetota</taxon>
        <taxon>Actinomycetes</taxon>
        <taxon>Micrococcales</taxon>
        <taxon>Cellulomonadaceae</taxon>
        <taxon>Paraoerskovia</taxon>
    </lineage>
</organism>
<name>A0ABN6XCP3_9CELL</name>
<sequence>MVPSFRDGWGTLRSRQKSSKGVSLYSRFVNRPLGRVFAAGAYKVGLGPNAVTVISGLTTGAGVLVLALLEPTVTTGLAVALLLVLGFALDSSDGQVARLTGRGSIAGEWLDHVVDSAKMVLLHAAVLVSLYRYGEADPAWYLVPLAFQAVTVVMFSGGILTDLLKRSAVAGPAPTRASTPPAPSTLRSLLLLPADYGVLAWSFVLLGLGPVFLGVYTVLAATNALLLGALLVKWFRELSALR</sequence>
<gene>
    <name evidence="4" type="ORF">GCM10025865_20320</name>
</gene>
<feature type="transmembrane region" description="Helical" evidence="3">
    <location>
        <begin position="50"/>
        <end position="69"/>
    </location>
</feature>
<dbReference type="EMBL" id="AP027729">
    <property type="protein sequence ID" value="BDZ42733.1"/>
    <property type="molecule type" value="Genomic_DNA"/>
</dbReference>
<protein>
    <submittedName>
        <fullName evidence="4">CDP-alcohol phosphatidyltransferase</fullName>
    </submittedName>
</protein>
<dbReference type="InterPro" id="IPR043130">
    <property type="entry name" value="CDP-OH_PTrfase_TM_dom"/>
</dbReference>
<dbReference type="Proteomes" id="UP001321475">
    <property type="component" value="Chromosome"/>
</dbReference>
<evidence type="ECO:0000313" key="5">
    <source>
        <dbReference type="Proteomes" id="UP001321475"/>
    </source>
</evidence>
<feature type="transmembrane region" description="Helical" evidence="3">
    <location>
        <begin position="139"/>
        <end position="164"/>
    </location>
</feature>
<comment type="similarity">
    <text evidence="2">Belongs to the CDP-alcohol phosphatidyltransferase class-I family.</text>
</comment>
<evidence type="ECO:0000256" key="2">
    <source>
        <dbReference type="RuleBase" id="RU003750"/>
    </source>
</evidence>
<feature type="transmembrane region" description="Helical" evidence="3">
    <location>
        <begin position="211"/>
        <end position="232"/>
    </location>
</feature>
<dbReference type="PROSITE" id="PS00379">
    <property type="entry name" value="CDP_ALCOHOL_P_TRANSF"/>
    <property type="match status" value="1"/>
</dbReference>
<feature type="transmembrane region" description="Helical" evidence="3">
    <location>
        <begin position="75"/>
        <end position="92"/>
    </location>
</feature>
<dbReference type="Gene3D" id="1.20.120.1760">
    <property type="match status" value="1"/>
</dbReference>
<proteinExistence type="inferred from homology"/>
<accession>A0ABN6XCP3</accession>
<keyword evidence="1 2" id="KW-0808">Transferase</keyword>
<keyword evidence="3" id="KW-1133">Transmembrane helix</keyword>
<keyword evidence="5" id="KW-1185">Reference proteome</keyword>